<evidence type="ECO:0000313" key="2">
    <source>
        <dbReference type="Proteomes" id="UP000235786"/>
    </source>
</evidence>
<protein>
    <submittedName>
        <fullName evidence="1">Uncharacterized protein</fullName>
    </submittedName>
</protein>
<dbReference type="EMBL" id="KZ613940">
    <property type="protein sequence ID" value="PMD45418.1"/>
    <property type="molecule type" value="Genomic_DNA"/>
</dbReference>
<name>A0A2J6S3V7_HYAVF</name>
<dbReference type="Proteomes" id="UP000235786">
    <property type="component" value="Unassembled WGS sequence"/>
</dbReference>
<proteinExistence type="predicted"/>
<accession>A0A2J6S3V7</accession>
<keyword evidence="2" id="KW-1185">Reference proteome</keyword>
<gene>
    <name evidence="1" type="ORF">L207DRAFT_256013</name>
</gene>
<reference evidence="1 2" key="1">
    <citation type="submission" date="2016-04" db="EMBL/GenBank/DDBJ databases">
        <title>A degradative enzymes factory behind the ericoid mycorrhizal symbiosis.</title>
        <authorList>
            <consortium name="DOE Joint Genome Institute"/>
            <person name="Martino E."/>
            <person name="Morin E."/>
            <person name="Grelet G."/>
            <person name="Kuo A."/>
            <person name="Kohler A."/>
            <person name="Daghino S."/>
            <person name="Barry K."/>
            <person name="Choi C."/>
            <person name="Cichocki N."/>
            <person name="Clum A."/>
            <person name="Copeland A."/>
            <person name="Hainaut M."/>
            <person name="Haridas S."/>
            <person name="Labutti K."/>
            <person name="Lindquist E."/>
            <person name="Lipzen A."/>
            <person name="Khouja H.-R."/>
            <person name="Murat C."/>
            <person name="Ohm R."/>
            <person name="Olson A."/>
            <person name="Spatafora J."/>
            <person name="Veneault-Fourrey C."/>
            <person name="Henrissat B."/>
            <person name="Grigoriev I."/>
            <person name="Martin F."/>
            <person name="Perotto S."/>
        </authorList>
    </citation>
    <scope>NUCLEOTIDE SEQUENCE [LARGE SCALE GENOMIC DNA]</scope>
    <source>
        <strain evidence="1 2">F</strain>
    </source>
</reference>
<organism evidence="1 2">
    <name type="scientific">Hyaloscypha variabilis (strain UAMH 11265 / GT02V1 / F)</name>
    <name type="common">Meliniomyces variabilis</name>
    <dbReference type="NCBI Taxonomy" id="1149755"/>
    <lineage>
        <taxon>Eukaryota</taxon>
        <taxon>Fungi</taxon>
        <taxon>Dikarya</taxon>
        <taxon>Ascomycota</taxon>
        <taxon>Pezizomycotina</taxon>
        <taxon>Leotiomycetes</taxon>
        <taxon>Helotiales</taxon>
        <taxon>Hyaloscyphaceae</taxon>
        <taxon>Hyaloscypha</taxon>
        <taxon>Hyaloscypha variabilis</taxon>
    </lineage>
</organism>
<evidence type="ECO:0000313" key="1">
    <source>
        <dbReference type="EMBL" id="PMD45418.1"/>
    </source>
</evidence>
<sequence length="156" mass="16997">MPSHFSSSKRGALFDPASITCTTNQASYHPAPMQLQRLERFNRRHIFAPLSGLTTECDLRPASSTWFPERLFCIAESPRGACLWPCPCLTLNLNLTACLLNAVGSIVFVIVHAGAAHCSRTEICENFHADMRIATAKSAILSSHQLSLADGLARGL</sequence>
<dbReference type="AlphaFoldDB" id="A0A2J6S3V7"/>